<reference evidence="5 6" key="1">
    <citation type="submission" date="2020-10" db="EMBL/GenBank/DDBJ databases">
        <title>Nocardioides sp. isolated from sludge.</title>
        <authorList>
            <person name="Zhang X."/>
        </authorList>
    </citation>
    <scope>NUCLEOTIDE SEQUENCE [LARGE SCALE GENOMIC DNA]</scope>
    <source>
        <strain evidence="5 6">Y6</strain>
    </source>
</reference>
<protein>
    <recommendedName>
        <fullName evidence="4">1D-myo-inositol 2-acetamido-2-deoxy-alpha-D-glucopyranoside deacetylase</fullName>
        <shortName evidence="4">GlcNAc-Ins deacetylase</shortName>
        <ecNumber evidence="4">3.5.1.103</ecNumber>
    </recommendedName>
    <alternativeName>
        <fullName evidence="4">N-acetyl-1-D-myo-inositol-2-amino-2-deoxy-alpha-D-glucopyranoside deacetylase</fullName>
    </alternativeName>
</protein>
<evidence type="ECO:0000313" key="5">
    <source>
        <dbReference type="EMBL" id="MBE7323849.1"/>
    </source>
</evidence>
<comment type="caution">
    <text evidence="5">The sequence shown here is derived from an EMBL/GenBank/DDBJ whole genome shotgun (WGS) entry which is preliminary data.</text>
</comment>
<organism evidence="5 6">
    <name type="scientific">Nocardioides malaquae</name>
    <dbReference type="NCBI Taxonomy" id="2773426"/>
    <lineage>
        <taxon>Bacteria</taxon>
        <taxon>Bacillati</taxon>
        <taxon>Actinomycetota</taxon>
        <taxon>Actinomycetes</taxon>
        <taxon>Propionibacteriales</taxon>
        <taxon>Nocardioidaceae</taxon>
        <taxon>Nocardioides</taxon>
    </lineage>
</organism>
<keyword evidence="2 4" id="KW-0378">Hydrolase</keyword>
<dbReference type="Gene3D" id="3.40.50.10320">
    <property type="entry name" value="LmbE-like"/>
    <property type="match status" value="1"/>
</dbReference>
<comment type="cofactor">
    <cofactor evidence="4">
        <name>Zn(2+)</name>
        <dbReference type="ChEBI" id="CHEBI:29105"/>
    </cofactor>
    <text evidence="4">Binds 1 zinc ion per subunit.</text>
</comment>
<dbReference type="SUPFAM" id="SSF102588">
    <property type="entry name" value="LmbE-like"/>
    <property type="match status" value="1"/>
</dbReference>
<accession>A0ABR9RQK6</accession>
<dbReference type="RefSeq" id="WP_193637172.1">
    <property type="nucleotide sequence ID" value="NZ_JADCSA010000003.1"/>
</dbReference>
<dbReference type="InterPro" id="IPR024078">
    <property type="entry name" value="LmbE-like_dom_sf"/>
</dbReference>
<keyword evidence="6" id="KW-1185">Reference proteome</keyword>
<feature type="binding site" evidence="4">
    <location>
        <position position="23"/>
    </location>
    <ligand>
        <name>Zn(2+)</name>
        <dbReference type="ChEBI" id="CHEBI:29105"/>
    </ligand>
</feature>
<dbReference type="EC" id="3.5.1.103" evidence="4"/>
<comment type="catalytic activity">
    <reaction evidence="4">
        <text>1D-myo-inositol 2-acetamido-2-deoxy-alpha-D-glucopyranoside + H2O = 1D-myo-inositol 2-amino-2-deoxy-alpha-D-glucopyranoside + acetate</text>
        <dbReference type="Rhea" id="RHEA:26180"/>
        <dbReference type="ChEBI" id="CHEBI:15377"/>
        <dbReference type="ChEBI" id="CHEBI:30089"/>
        <dbReference type="ChEBI" id="CHEBI:52442"/>
        <dbReference type="ChEBI" id="CHEBI:58886"/>
        <dbReference type="EC" id="3.5.1.103"/>
    </reaction>
</comment>
<feature type="binding site" evidence="4">
    <location>
        <position position="165"/>
    </location>
    <ligand>
        <name>Zn(2+)</name>
        <dbReference type="ChEBI" id="CHEBI:29105"/>
    </ligand>
</feature>
<dbReference type="PANTHER" id="PTHR12993">
    <property type="entry name" value="N-ACETYLGLUCOSAMINYL-PHOSPHATIDYLINOSITOL DE-N-ACETYLASE-RELATED"/>
    <property type="match status" value="1"/>
</dbReference>
<proteinExistence type="inferred from homology"/>
<sequence>MPSATDSADRELPEQRLLLVHAHPDDESIGNGATMAKYVAEGRHVTLVTCTAGEQGEILVPELEHLAADRDDALGPVRRDELAAAMAALGVTDHRFLGGFGTYRDSGMKWHPDGHAVPADEIHDNAFWRADLTEAADHLVAVIREVRPQVLVTYDEFGGYGHPDHIQAHRVATYAAALAAVPSHRRDLGEPHEIAKIYWSAMSESWMRAGLRALRDSGDSTTFEGMDPDGPLPQIARPDADIAAVVEAEQQHFEAKMAALRAHATQITTDGPFFALSNNVGAPAFGVEHYRLAKGRQGPLGPQGWETDLFAGL</sequence>
<evidence type="ECO:0000256" key="2">
    <source>
        <dbReference type="ARBA" id="ARBA00022801"/>
    </source>
</evidence>
<dbReference type="InterPro" id="IPR017810">
    <property type="entry name" value="Mycothiol_biosynthesis_MshB"/>
</dbReference>
<dbReference type="Pfam" id="PF02585">
    <property type="entry name" value="PIG-L"/>
    <property type="match status" value="1"/>
</dbReference>
<keyword evidence="1 4" id="KW-0479">Metal-binding</keyword>
<evidence type="ECO:0000256" key="3">
    <source>
        <dbReference type="ARBA" id="ARBA00022833"/>
    </source>
</evidence>
<comment type="similarity">
    <text evidence="4">Belongs to the MshB deacetylase family.</text>
</comment>
<name>A0ABR9RQK6_9ACTN</name>
<evidence type="ECO:0000313" key="6">
    <source>
        <dbReference type="Proteomes" id="UP000756387"/>
    </source>
</evidence>
<evidence type="ECO:0000256" key="4">
    <source>
        <dbReference type="HAMAP-Rule" id="MF_01696"/>
    </source>
</evidence>
<dbReference type="Proteomes" id="UP000756387">
    <property type="component" value="Unassembled WGS sequence"/>
</dbReference>
<dbReference type="PANTHER" id="PTHR12993:SF26">
    <property type="entry name" value="1D-MYO-INOSITOL 2-ACETAMIDO-2-DEOXY-ALPHA-D-GLUCOPYRANOSIDE DEACETYLASE"/>
    <property type="match status" value="1"/>
</dbReference>
<dbReference type="GO" id="GO:0035595">
    <property type="term" value="F:N-acetylglucosaminylinositol deacetylase activity"/>
    <property type="evidence" value="ECO:0007669"/>
    <property type="project" value="UniProtKB-EC"/>
</dbReference>
<dbReference type="InterPro" id="IPR003737">
    <property type="entry name" value="GlcNAc_PI_deacetylase-related"/>
</dbReference>
<dbReference type="NCBIfam" id="TIGR03445">
    <property type="entry name" value="mycothiol_MshB"/>
    <property type="match status" value="1"/>
</dbReference>
<feature type="binding site" evidence="4">
    <location>
        <position position="26"/>
    </location>
    <ligand>
        <name>Zn(2+)</name>
        <dbReference type="ChEBI" id="CHEBI:29105"/>
    </ligand>
</feature>
<keyword evidence="3 4" id="KW-0862">Zinc</keyword>
<comment type="function">
    <text evidence="4">Catalyzes the deacetylation of 1D-myo-inositol 2-acetamido-2-deoxy-alpha-D-glucopyranoside (GlcNAc-Ins) in the mycothiol biosynthesis pathway.</text>
</comment>
<evidence type="ECO:0000256" key="1">
    <source>
        <dbReference type="ARBA" id="ARBA00022723"/>
    </source>
</evidence>
<gene>
    <name evidence="4 5" type="primary">mshB</name>
    <name evidence="5" type="ORF">IEQ44_04195</name>
</gene>
<dbReference type="EMBL" id="JADCSA010000003">
    <property type="protein sequence ID" value="MBE7323849.1"/>
    <property type="molecule type" value="Genomic_DNA"/>
</dbReference>
<dbReference type="HAMAP" id="MF_01696">
    <property type="entry name" value="MshB"/>
    <property type="match status" value="1"/>
</dbReference>